<dbReference type="InterPro" id="IPR044068">
    <property type="entry name" value="CB"/>
</dbReference>
<evidence type="ECO:0000313" key="8">
    <source>
        <dbReference type="EMBL" id="NEU67961.1"/>
    </source>
</evidence>
<feature type="domain" description="Tyr recombinase" evidence="6">
    <location>
        <begin position="194"/>
        <end position="389"/>
    </location>
</feature>
<dbReference type="InterPro" id="IPR011010">
    <property type="entry name" value="DNA_brk_join_enz"/>
</dbReference>
<sequence length="394" mass="46145">MPKPYKEPVLFNAKGDLTARWFVYYSYVNPYTGKLERIKVYNDINKFKTKKERVDFARLIIEGINEKLKNGYNPFAEQSEQMAGGVYTLKEAVDAYLTLKTEQLRSKTVTGYKSILKQFEKWASNRYLTDRPLREMSREDIRDYFNHARKERNISATTHNTDLTTIRAFFSYWKEEGLIGINPANGVKRLREEVATHVVYSDDDITKITHYLNESDTPRAKQLLQFIRFLYYTCIRPKEIRMLKIKDIRLATNTILIPALAAKSGRSEPVDISPGLLDVINSMDLTETNPDWYIFGNGGKGVAGDYADPRPGPKPVGVNYFSRYYREVLNELNFSEHHTMYAWKHTRNVHLYMQDKDLLRLMRHNRHTDPKITMKYLRGLGLLIDTRLNDERRI</sequence>
<keyword evidence="4" id="KW-0233">DNA recombination</keyword>
<evidence type="ECO:0000259" key="7">
    <source>
        <dbReference type="PROSITE" id="PS51900"/>
    </source>
</evidence>
<comment type="similarity">
    <text evidence="1">Belongs to the 'phage' integrase family.</text>
</comment>
<dbReference type="InterPro" id="IPR010998">
    <property type="entry name" value="Integrase_recombinase_N"/>
</dbReference>
<dbReference type="AlphaFoldDB" id="A0A6M0IKQ8"/>
<name>A0A6M0IKQ8_9BACT</name>
<dbReference type="InterPro" id="IPR004107">
    <property type="entry name" value="Integrase_SAM-like_N"/>
</dbReference>
<dbReference type="Proteomes" id="UP000477386">
    <property type="component" value="Unassembled WGS sequence"/>
</dbReference>
<dbReference type="GO" id="GO:0006310">
    <property type="term" value="P:DNA recombination"/>
    <property type="evidence" value="ECO:0007669"/>
    <property type="project" value="UniProtKB-KW"/>
</dbReference>
<dbReference type="PANTHER" id="PTHR30349">
    <property type="entry name" value="PHAGE INTEGRASE-RELATED"/>
    <property type="match status" value="1"/>
</dbReference>
<reference evidence="8 9" key="1">
    <citation type="submission" date="2020-02" db="EMBL/GenBank/DDBJ databases">
        <title>Draft genome sequence of two Spirosoma agri KCTC 52727 and Spirosoma terrae KCTC 52035.</title>
        <authorList>
            <person name="Rojas J."/>
            <person name="Ambika Manirajan B."/>
            <person name="Ratering S."/>
            <person name="Suarez C."/>
            <person name="Schnell S."/>
        </authorList>
    </citation>
    <scope>NUCLEOTIDE SEQUENCE [LARGE SCALE GENOMIC DNA]</scope>
    <source>
        <strain evidence="8 9">KCTC 52727</strain>
    </source>
</reference>
<dbReference type="Gene3D" id="1.10.443.10">
    <property type="entry name" value="Intergrase catalytic core"/>
    <property type="match status" value="1"/>
</dbReference>
<dbReference type="GO" id="GO:0015074">
    <property type="term" value="P:DNA integration"/>
    <property type="evidence" value="ECO:0007669"/>
    <property type="project" value="UniProtKB-KW"/>
</dbReference>
<keyword evidence="3 5" id="KW-0238">DNA-binding</keyword>
<accession>A0A6M0IKQ8</accession>
<feature type="domain" description="Core-binding (CB)" evidence="7">
    <location>
        <begin position="87"/>
        <end position="174"/>
    </location>
</feature>
<evidence type="ECO:0000256" key="5">
    <source>
        <dbReference type="PROSITE-ProRule" id="PRU01248"/>
    </source>
</evidence>
<dbReference type="Gene3D" id="1.10.150.130">
    <property type="match status" value="1"/>
</dbReference>
<evidence type="ECO:0000259" key="6">
    <source>
        <dbReference type="PROSITE" id="PS51898"/>
    </source>
</evidence>
<dbReference type="EMBL" id="JAAGNZ010000001">
    <property type="protein sequence ID" value="NEU67961.1"/>
    <property type="molecule type" value="Genomic_DNA"/>
</dbReference>
<comment type="caution">
    <text evidence="8">The sequence shown here is derived from an EMBL/GenBank/DDBJ whole genome shotgun (WGS) entry which is preliminary data.</text>
</comment>
<organism evidence="8 9">
    <name type="scientific">Spirosoma agri</name>
    <dbReference type="NCBI Taxonomy" id="1987381"/>
    <lineage>
        <taxon>Bacteria</taxon>
        <taxon>Pseudomonadati</taxon>
        <taxon>Bacteroidota</taxon>
        <taxon>Cytophagia</taxon>
        <taxon>Cytophagales</taxon>
        <taxon>Cytophagaceae</taxon>
        <taxon>Spirosoma</taxon>
    </lineage>
</organism>
<keyword evidence="2" id="KW-0229">DNA integration</keyword>
<dbReference type="InterPro" id="IPR050090">
    <property type="entry name" value="Tyrosine_recombinase_XerCD"/>
</dbReference>
<dbReference type="Pfam" id="PF00589">
    <property type="entry name" value="Phage_integrase"/>
    <property type="match status" value="1"/>
</dbReference>
<evidence type="ECO:0000256" key="4">
    <source>
        <dbReference type="ARBA" id="ARBA00023172"/>
    </source>
</evidence>
<evidence type="ECO:0000256" key="1">
    <source>
        <dbReference type="ARBA" id="ARBA00008857"/>
    </source>
</evidence>
<dbReference type="PROSITE" id="PS51898">
    <property type="entry name" value="TYR_RECOMBINASE"/>
    <property type="match status" value="1"/>
</dbReference>
<evidence type="ECO:0000256" key="3">
    <source>
        <dbReference type="ARBA" id="ARBA00023125"/>
    </source>
</evidence>
<keyword evidence="9" id="KW-1185">Reference proteome</keyword>
<protein>
    <submittedName>
        <fullName evidence="8">Tyrosine-type recombinase/integrase</fullName>
    </submittedName>
</protein>
<dbReference type="Pfam" id="PF13495">
    <property type="entry name" value="Phage_int_SAM_4"/>
    <property type="match status" value="1"/>
</dbReference>
<dbReference type="InterPro" id="IPR013762">
    <property type="entry name" value="Integrase-like_cat_sf"/>
</dbReference>
<gene>
    <name evidence="8" type="ORF">GK091_13805</name>
</gene>
<dbReference type="GO" id="GO:0003677">
    <property type="term" value="F:DNA binding"/>
    <property type="evidence" value="ECO:0007669"/>
    <property type="project" value="UniProtKB-UniRule"/>
</dbReference>
<dbReference type="PANTHER" id="PTHR30349:SF41">
    <property type="entry name" value="INTEGRASE_RECOMBINASE PROTEIN MJ0367-RELATED"/>
    <property type="match status" value="1"/>
</dbReference>
<dbReference type="RefSeq" id="WP_164038989.1">
    <property type="nucleotide sequence ID" value="NZ_JAAGNZ010000001.1"/>
</dbReference>
<evidence type="ECO:0000256" key="2">
    <source>
        <dbReference type="ARBA" id="ARBA00022908"/>
    </source>
</evidence>
<dbReference type="InterPro" id="IPR002104">
    <property type="entry name" value="Integrase_catalytic"/>
</dbReference>
<proteinExistence type="inferred from homology"/>
<dbReference type="SUPFAM" id="SSF56349">
    <property type="entry name" value="DNA breaking-rejoining enzymes"/>
    <property type="match status" value="1"/>
</dbReference>
<evidence type="ECO:0000313" key="9">
    <source>
        <dbReference type="Proteomes" id="UP000477386"/>
    </source>
</evidence>
<dbReference type="PROSITE" id="PS51900">
    <property type="entry name" value="CB"/>
    <property type="match status" value="1"/>
</dbReference>